<dbReference type="PANTHER" id="PTHR42681:SF1">
    <property type="entry name" value="MALONYL-COA-ACYL CARRIER PROTEIN TRANSACYLASE, MITOCHONDRIAL"/>
    <property type="match status" value="1"/>
</dbReference>
<dbReference type="Gene3D" id="3.30.70.250">
    <property type="entry name" value="Malonyl-CoA ACP transacylase, ACP-binding"/>
    <property type="match status" value="1"/>
</dbReference>
<organism evidence="7">
    <name type="scientific">hydrothermal vent metagenome</name>
    <dbReference type="NCBI Taxonomy" id="652676"/>
    <lineage>
        <taxon>unclassified sequences</taxon>
        <taxon>metagenomes</taxon>
        <taxon>ecological metagenomes</taxon>
    </lineage>
</organism>
<dbReference type="SUPFAM" id="SSF52151">
    <property type="entry name" value="FabD/lysophospholipase-like"/>
    <property type="match status" value="1"/>
</dbReference>
<dbReference type="InterPro" id="IPR004410">
    <property type="entry name" value="Malonyl_CoA-ACP_transAc_FabD"/>
</dbReference>
<feature type="domain" description="Malonyl-CoA:ACP transacylase (MAT)" evidence="6">
    <location>
        <begin position="8"/>
        <end position="312"/>
    </location>
</feature>
<keyword evidence="4 7" id="KW-0012">Acyltransferase</keyword>
<dbReference type="PANTHER" id="PTHR42681">
    <property type="entry name" value="MALONYL-COA-ACYL CARRIER PROTEIN TRANSACYLASE, MITOCHONDRIAL"/>
    <property type="match status" value="1"/>
</dbReference>
<dbReference type="SMART" id="SM00827">
    <property type="entry name" value="PKS_AT"/>
    <property type="match status" value="1"/>
</dbReference>
<dbReference type="InterPro" id="IPR024925">
    <property type="entry name" value="Malonyl_CoA-ACP_transAc"/>
</dbReference>
<reference evidence="7" key="1">
    <citation type="submission" date="2016-10" db="EMBL/GenBank/DDBJ databases">
        <authorList>
            <person name="de Groot N.N."/>
        </authorList>
    </citation>
    <scope>NUCLEOTIDE SEQUENCE</scope>
</reference>
<dbReference type="SUPFAM" id="SSF55048">
    <property type="entry name" value="Probable ACP-binding domain of malonyl-CoA ACP transacylase"/>
    <property type="match status" value="1"/>
</dbReference>
<dbReference type="Gene3D" id="3.40.366.10">
    <property type="entry name" value="Malonyl-Coenzyme A Acyl Carrier Protein, domain 2"/>
    <property type="match status" value="1"/>
</dbReference>
<sequence>MSIKCAFLFPGQGSQAVGMGKDFYDNSDIAKEMISSASSRTGIDFKELLFEENDRLEKTEYTQPAILLVSSIAHKLFENELAIKPYYALGHSLGEFSALVSVGALDATDAVELVNLRGKLMAEACEGQDVGMMVSLGLSDSVVEEICATQREAGMQVWAVNYNAEGQIVIAGVKSDLVKLEPILKEAKARRAMLLNMSIASHCPLLQSATAPLSEKLNEMIRDEFIAPVISNVTADRYSTKAEALELLPKQLISPVLYKQSISNFDEEVDCYIEFGHGGVLKGLNRRATKKPHFVVSDMESLQVAVSEVNKLSK</sequence>
<dbReference type="InterPro" id="IPR016036">
    <property type="entry name" value="Malonyl_transacylase_ACP-bd"/>
</dbReference>
<evidence type="ECO:0000256" key="4">
    <source>
        <dbReference type="ARBA" id="ARBA00023315"/>
    </source>
</evidence>
<dbReference type="AlphaFoldDB" id="A0A1W1BNQ9"/>
<dbReference type="InterPro" id="IPR001227">
    <property type="entry name" value="Ac_transferase_dom_sf"/>
</dbReference>
<evidence type="ECO:0000313" key="7">
    <source>
        <dbReference type="EMBL" id="SFV55121.1"/>
    </source>
</evidence>
<keyword evidence="3 7" id="KW-0808">Transferase</keyword>
<proteinExistence type="inferred from homology"/>
<evidence type="ECO:0000256" key="5">
    <source>
        <dbReference type="ARBA" id="ARBA00048462"/>
    </source>
</evidence>
<dbReference type="Pfam" id="PF00698">
    <property type="entry name" value="Acyl_transf_1"/>
    <property type="match status" value="1"/>
</dbReference>
<dbReference type="GO" id="GO:0004314">
    <property type="term" value="F:[acyl-carrier-protein] S-malonyltransferase activity"/>
    <property type="evidence" value="ECO:0007669"/>
    <property type="project" value="UniProtKB-EC"/>
</dbReference>
<dbReference type="GO" id="GO:0006633">
    <property type="term" value="P:fatty acid biosynthetic process"/>
    <property type="evidence" value="ECO:0007669"/>
    <property type="project" value="TreeGrafter"/>
</dbReference>
<dbReference type="InterPro" id="IPR050858">
    <property type="entry name" value="Mal-CoA-ACP_Trans/PKS_FabD"/>
</dbReference>
<evidence type="ECO:0000256" key="1">
    <source>
        <dbReference type="ARBA" id="ARBA00008217"/>
    </source>
</evidence>
<dbReference type="EC" id="2.3.1.39" evidence="2"/>
<dbReference type="PIRSF" id="PIRSF000446">
    <property type="entry name" value="Mct"/>
    <property type="match status" value="1"/>
</dbReference>
<dbReference type="NCBIfam" id="TIGR00128">
    <property type="entry name" value="fabD"/>
    <property type="match status" value="1"/>
</dbReference>
<evidence type="ECO:0000259" key="6">
    <source>
        <dbReference type="SMART" id="SM00827"/>
    </source>
</evidence>
<dbReference type="EMBL" id="FPHC01000036">
    <property type="protein sequence ID" value="SFV55121.1"/>
    <property type="molecule type" value="Genomic_DNA"/>
</dbReference>
<accession>A0A1W1BNQ9</accession>
<evidence type="ECO:0000256" key="2">
    <source>
        <dbReference type="ARBA" id="ARBA00013258"/>
    </source>
</evidence>
<dbReference type="GO" id="GO:0005829">
    <property type="term" value="C:cytosol"/>
    <property type="evidence" value="ECO:0007669"/>
    <property type="project" value="TreeGrafter"/>
</dbReference>
<comment type="catalytic activity">
    <reaction evidence="5">
        <text>holo-[ACP] + malonyl-CoA = malonyl-[ACP] + CoA</text>
        <dbReference type="Rhea" id="RHEA:41792"/>
        <dbReference type="Rhea" id="RHEA-COMP:9623"/>
        <dbReference type="Rhea" id="RHEA-COMP:9685"/>
        <dbReference type="ChEBI" id="CHEBI:57287"/>
        <dbReference type="ChEBI" id="CHEBI:57384"/>
        <dbReference type="ChEBI" id="CHEBI:64479"/>
        <dbReference type="ChEBI" id="CHEBI:78449"/>
        <dbReference type="EC" id="2.3.1.39"/>
    </reaction>
</comment>
<dbReference type="InterPro" id="IPR014043">
    <property type="entry name" value="Acyl_transferase_dom"/>
</dbReference>
<name>A0A1W1BNQ9_9ZZZZ</name>
<gene>
    <name evidence="7" type="ORF">MNB_SV-6-834</name>
</gene>
<dbReference type="InterPro" id="IPR016035">
    <property type="entry name" value="Acyl_Trfase/lysoPLipase"/>
</dbReference>
<protein>
    <recommendedName>
        <fullName evidence="2">[acyl-carrier-protein] S-malonyltransferase</fullName>
        <ecNumber evidence="2">2.3.1.39</ecNumber>
    </recommendedName>
</protein>
<comment type="similarity">
    <text evidence="1">Belongs to the FabD family.</text>
</comment>
<evidence type="ECO:0000256" key="3">
    <source>
        <dbReference type="ARBA" id="ARBA00022679"/>
    </source>
</evidence>